<dbReference type="PATRIC" id="fig|754476.3.peg.1924"/>
<reference evidence="1 2" key="1">
    <citation type="journal article" date="2012" name="J. Bacteriol.">
        <title>Complete genome sequences of Methylophaga sp. strain JAM1 and Methylophaga sp. strain JAM7.</title>
        <authorList>
            <person name="Villeneuve C."/>
            <person name="Martineau C."/>
            <person name="Mauffrey F."/>
            <person name="Villemur R."/>
        </authorList>
    </citation>
    <scope>NUCLEOTIDE SEQUENCE [LARGE SCALE GENOMIC DNA]</scope>
    <source>
        <strain evidence="1 2">JAM1</strain>
    </source>
</reference>
<evidence type="ECO:0008006" key="3">
    <source>
        <dbReference type="Google" id="ProtNLM"/>
    </source>
</evidence>
<reference evidence="1 2" key="2">
    <citation type="journal article" date="2013" name="Int. J. Syst. Evol. Microbiol.">
        <title>Methylophaga nitratireducenticrescens sp. nov. and Methylophaga frappieri sp. nov., isolated from the biofilm of the methanol-fed denitrification system treating the seawater at the Montreal Biodome.</title>
        <authorList>
            <person name="Villeneuve C."/>
            <person name="Martineau C."/>
            <person name="Mauffrey F."/>
            <person name="Villemur R."/>
        </authorList>
    </citation>
    <scope>NUCLEOTIDE SEQUENCE [LARGE SCALE GENOMIC DNA]</scope>
    <source>
        <strain evidence="1 2">JAM1</strain>
    </source>
</reference>
<evidence type="ECO:0000313" key="2">
    <source>
        <dbReference type="Proteomes" id="UP000009144"/>
    </source>
</evidence>
<gene>
    <name evidence="1" type="ordered locus">Q7A_1946</name>
</gene>
<dbReference type="Proteomes" id="UP000009144">
    <property type="component" value="Chromosome"/>
</dbReference>
<accession>I1XK44</accession>
<evidence type="ECO:0000313" key="1">
    <source>
        <dbReference type="EMBL" id="AFI84763.1"/>
    </source>
</evidence>
<name>I1XK44_METNJ</name>
<proteinExistence type="predicted"/>
<dbReference type="RefSeq" id="WP_014707132.1">
    <property type="nucleotide sequence ID" value="NC_017857.3"/>
</dbReference>
<dbReference type="STRING" id="754476.Q7A_1946"/>
<dbReference type="AlphaFoldDB" id="I1XK44"/>
<sequence length="514" mass="60377">MLLQANTLIGLSKREVLGESILGIMSKTAADNYLCWREIKLIFLDKPNKGPLFNRTLASQCDGIDFTAISSLYVSENDYKKSFGYFYFPSWIPFERLEKSQLCHQNITICPECAKLGKHLFLHQIKLFGFCPIHKVKLHDTCSSCSKQIGYFQIDSGNRKKEIYNAFKCKFCGHENLTFNNISSKNLKLFQNNLKSFLKDYEVWLTDLNKIYSQYAWMNIYGNLNIALTLSKPPEQVWKSLQDTVFFIKGEVEYELCSGASKLPDSASILQKKLSFNNLCEELLLFSQDQLTKIESRFNISRNQYRTAYFLTRYTNIFYGENYTIWAHAYVELCHAMYYRYQRGHEFSDVFSSHYWLIGMWYTHFAAPLLKYFEIHDANHVKILVRLSKIWIRKFIVQLFSNEVYRLSKGLIGIEQDIWCRLIDRVGEDHPLFSLVVAYKMESETNKVWIFREGPAIKDLIFLQKSGFNGFTPIKQQCFTNYRKLHSVFKISGKPFNKYDYFEMLSKKPIVKIS</sequence>
<keyword evidence="2" id="KW-1185">Reference proteome</keyword>
<organism evidence="1 2">
    <name type="scientific">Methylophaga nitratireducenticrescens</name>
    <dbReference type="NCBI Taxonomy" id="754476"/>
    <lineage>
        <taxon>Bacteria</taxon>
        <taxon>Pseudomonadati</taxon>
        <taxon>Pseudomonadota</taxon>
        <taxon>Gammaproteobacteria</taxon>
        <taxon>Thiotrichales</taxon>
        <taxon>Piscirickettsiaceae</taxon>
        <taxon>Methylophaga</taxon>
    </lineage>
</organism>
<dbReference type="EMBL" id="CP003390">
    <property type="protein sequence ID" value="AFI84763.1"/>
    <property type="molecule type" value="Genomic_DNA"/>
</dbReference>
<dbReference type="HOGENOM" id="CLU_529774_0_0_6"/>
<protein>
    <recommendedName>
        <fullName evidence="3">TniQ protein</fullName>
    </recommendedName>
</protein>
<dbReference type="OrthoDB" id="6917259at2"/>
<dbReference type="KEGG" id="mej:Q7A_1946"/>